<gene>
    <name evidence="1" type="ORF">AMORRO_LOCUS8224</name>
</gene>
<proteinExistence type="predicted"/>
<feature type="non-terminal residue" evidence="1">
    <location>
        <position position="1"/>
    </location>
</feature>
<accession>A0A9N9CSC3</accession>
<protein>
    <submittedName>
        <fullName evidence="1">14326_t:CDS:1</fullName>
    </submittedName>
</protein>
<dbReference type="OrthoDB" id="167809at2759"/>
<dbReference type="SUPFAM" id="SSF52499">
    <property type="entry name" value="Isochorismatase-like hydrolases"/>
    <property type="match status" value="1"/>
</dbReference>
<dbReference type="InterPro" id="IPR036380">
    <property type="entry name" value="Isochorismatase-like_sf"/>
</dbReference>
<dbReference type="Gene3D" id="3.40.50.850">
    <property type="entry name" value="Isochorismatase-like"/>
    <property type="match status" value="1"/>
</dbReference>
<organism evidence="1 2">
    <name type="scientific">Acaulospora morrowiae</name>
    <dbReference type="NCBI Taxonomy" id="94023"/>
    <lineage>
        <taxon>Eukaryota</taxon>
        <taxon>Fungi</taxon>
        <taxon>Fungi incertae sedis</taxon>
        <taxon>Mucoromycota</taxon>
        <taxon>Glomeromycotina</taxon>
        <taxon>Glomeromycetes</taxon>
        <taxon>Diversisporales</taxon>
        <taxon>Acaulosporaceae</taxon>
        <taxon>Acaulospora</taxon>
    </lineage>
</organism>
<evidence type="ECO:0000313" key="2">
    <source>
        <dbReference type="Proteomes" id="UP000789342"/>
    </source>
</evidence>
<evidence type="ECO:0000313" key="1">
    <source>
        <dbReference type="EMBL" id="CAG8611115.1"/>
    </source>
</evidence>
<dbReference type="AlphaFoldDB" id="A0A9N9CSC3"/>
<sequence length="50" mass="5688">GFDENYDIVFIKDATATENKAMHEATLLNLEYGWAKIATTNDIIEWLGKI</sequence>
<keyword evidence="2" id="KW-1185">Reference proteome</keyword>
<comment type="caution">
    <text evidence="1">The sequence shown here is derived from an EMBL/GenBank/DDBJ whole genome shotgun (WGS) entry which is preliminary data.</text>
</comment>
<dbReference type="Proteomes" id="UP000789342">
    <property type="component" value="Unassembled WGS sequence"/>
</dbReference>
<dbReference type="EMBL" id="CAJVPV010006835">
    <property type="protein sequence ID" value="CAG8611115.1"/>
    <property type="molecule type" value="Genomic_DNA"/>
</dbReference>
<reference evidence="1" key="1">
    <citation type="submission" date="2021-06" db="EMBL/GenBank/DDBJ databases">
        <authorList>
            <person name="Kallberg Y."/>
            <person name="Tangrot J."/>
            <person name="Rosling A."/>
        </authorList>
    </citation>
    <scope>NUCLEOTIDE SEQUENCE</scope>
    <source>
        <strain evidence="1">CL551</strain>
    </source>
</reference>
<name>A0A9N9CSC3_9GLOM</name>